<evidence type="ECO:0000256" key="1">
    <source>
        <dbReference type="ARBA" id="ARBA00004651"/>
    </source>
</evidence>
<evidence type="ECO:0000256" key="2">
    <source>
        <dbReference type="ARBA" id="ARBA00022448"/>
    </source>
</evidence>
<dbReference type="InterPro" id="IPR000515">
    <property type="entry name" value="MetI-like"/>
</dbReference>
<sequence length="314" mass="33758">MSRYLIKRIGQAIVVLWAAFTVSFVLLQALPGDAILIKFLNPELGLGPEQIADIRASYAADVSVPVQYFHTVANFLTGNFGYSIQAGVPVGDVLVANLPPTIWLAALGFMLAVVVAVGISALSVLTPFIWVRSLFRSLPSLFISTPVFWLGILLIQIFSFQLKLIPVINPGPWQALVLPVLTLAVPISAPLAQVLMRNIDHVLTEPFVAVARAKGASRRWVLWRHVAKNAVLPTLTIAGILFGELLAGAVVTEAVFGLNGIGGLTQRAVTNQDIAVLQAIVVFSAAAFVIINLVVDLLYPVFDPRLRSKGEVVA</sequence>
<accession>A0ABS7VIK4</accession>
<keyword evidence="6 7" id="KW-0472">Membrane</keyword>
<feature type="domain" description="ABC transmembrane type-1" evidence="8">
    <location>
        <begin position="98"/>
        <end position="299"/>
    </location>
</feature>
<evidence type="ECO:0000313" key="10">
    <source>
        <dbReference type="Proteomes" id="UP000704176"/>
    </source>
</evidence>
<dbReference type="Pfam" id="PF00528">
    <property type="entry name" value="BPD_transp_1"/>
    <property type="match status" value="1"/>
</dbReference>
<dbReference type="PANTHER" id="PTHR43163">
    <property type="entry name" value="DIPEPTIDE TRANSPORT SYSTEM PERMEASE PROTEIN DPPB-RELATED"/>
    <property type="match status" value="1"/>
</dbReference>
<keyword evidence="10" id="KW-1185">Reference proteome</keyword>
<evidence type="ECO:0000313" key="9">
    <source>
        <dbReference type="EMBL" id="MBZ6075343.1"/>
    </source>
</evidence>
<organism evidence="9 10">
    <name type="scientific">Microvirga puerhi</name>
    <dbReference type="NCBI Taxonomy" id="2876078"/>
    <lineage>
        <taxon>Bacteria</taxon>
        <taxon>Pseudomonadati</taxon>
        <taxon>Pseudomonadota</taxon>
        <taxon>Alphaproteobacteria</taxon>
        <taxon>Hyphomicrobiales</taxon>
        <taxon>Methylobacteriaceae</taxon>
        <taxon>Microvirga</taxon>
    </lineage>
</organism>
<keyword evidence="5 7" id="KW-1133">Transmembrane helix</keyword>
<dbReference type="Gene3D" id="1.10.3720.10">
    <property type="entry name" value="MetI-like"/>
    <property type="match status" value="1"/>
</dbReference>
<name>A0ABS7VIK4_9HYPH</name>
<dbReference type="SUPFAM" id="SSF161098">
    <property type="entry name" value="MetI-like"/>
    <property type="match status" value="1"/>
</dbReference>
<comment type="caution">
    <text evidence="9">The sequence shown here is derived from an EMBL/GenBank/DDBJ whole genome shotgun (WGS) entry which is preliminary data.</text>
</comment>
<feature type="transmembrane region" description="Helical" evidence="7">
    <location>
        <begin position="230"/>
        <end position="256"/>
    </location>
</feature>
<feature type="transmembrane region" description="Helical" evidence="7">
    <location>
        <begin position="173"/>
        <end position="192"/>
    </location>
</feature>
<reference evidence="9 10" key="1">
    <citation type="submission" date="2021-09" db="EMBL/GenBank/DDBJ databases">
        <title>The complete genome sequence of a new microorganism.</title>
        <authorList>
            <person name="Zi Z."/>
        </authorList>
    </citation>
    <scope>NUCLEOTIDE SEQUENCE [LARGE SCALE GENOMIC DNA]</scope>
    <source>
        <strain evidence="9 10">WGZ8</strain>
    </source>
</reference>
<feature type="transmembrane region" description="Helical" evidence="7">
    <location>
        <begin position="141"/>
        <end position="161"/>
    </location>
</feature>
<dbReference type="CDD" id="cd06261">
    <property type="entry name" value="TM_PBP2"/>
    <property type="match status" value="1"/>
</dbReference>
<keyword evidence="2 7" id="KW-0813">Transport</keyword>
<feature type="transmembrane region" description="Helical" evidence="7">
    <location>
        <begin position="276"/>
        <end position="299"/>
    </location>
</feature>
<evidence type="ECO:0000256" key="6">
    <source>
        <dbReference type="ARBA" id="ARBA00023136"/>
    </source>
</evidence>
<protein>
    <submittedName>
        <fullName evidence="9">ABC transporter permease</fullName>
    </submittedName>
</protein>
<evidence type="ECO:0000256" key="7">
    <source>
        <dbReference type="RuleBase" id="RU363032"/>
    </source>
</evidence>
<feature type="transmembrane region" description="Helical" evidence="7">
    <location>
        <begin position="12"/>
        <end position="30"/>
    </location>
</feature>
<dbReference type="Proteomes" id="UP000704176">
    <property type="component" value="Unassembled WGS sequence"/>
</dbReference>
<dbReference type="PANTHER" id="PTHR43163:SF6">
    <property type="entry name" value="DIPEPTIDE TRANSPORT SYSTEM PERMEASE PROTEIN DPPB-RELATED"/>
    <property type="match status" value="1"/>
</dbReference>
<evidence type="ECO:0000256" key="5">
    <source>
        <dbReference type="ARBA" id="ARBA00022989"/>
    </source>
</evidence>
<dbReference type="RefSeq" id="WP_224311388.1">
    <property type="nucleotide sequence ID" value="NZ_JAIRBM010000002.1"/>
</dbReference>
<dbReference type="EMBL" id="JAIRBM010000002">
    <property type="protein sequence ID" value="MBZ6075343.1"/>
    <property type="molecule type" value="Genomic_DNA"/>
</dbReference>
<dbReference type="InterPro" id="IPR035906">
    <property type="entry name" value="MetI-like_sf"/>
</dbReference>
<comment type="similarity">
    <text evidence="7">Belongs to the binding-protein-dependent transport system permease family.</text>
</comment>
<gene>
    <name evidence="9" type="ORF">K9B37_03420</name>
</gene>
<feature type="transmembrane region" description="Helical" evidence="7">
    <location>
        <begin position="102"/>
        <end position="129"/>
    </location>
</feature>
<dbReference type="InterPro" id="IPR045621">
    <property type="entry name" value="BPD_transp_1_N"/>
</dbReference>
<dbReference type="PROSITE" id="PS50928">
    <property type="entry name" value="ABC_TM1"/>
    <property type="match status" value="1"/>
</dbReference>
<evidence type="ECO:0000256" key="4">
    <source>
        <dbReference type="ARBA" id="ARBA00022692"/>
    </source>
</evidence>
<keyword evidence="4 7" id="KW-0812">Transmembrane</keyword>
<comment type="subcellular location">
    <subcellularLocation>
        <location evidence="1 7">Cell membrane</location>
        <topology evidence="1 7">Multi-pass membrane protein</topology>
    </subcellularLocation>
</comment>
<proteinExistence type="inferred from homology"/>
<dbReference type="Pfam" id="PF19300">
    <property type="entry name" value="BPD_transp_1_N"/>
    <property type="match status" value="1"/>
</dbReference>
<keyword evidence="3" id="KW-1003">Cell membrane</keyword>
<evidence type="ECO:0000259" key="8">
    <source>
        <dbReference type="PROSITE" id="PS50928"/>
    </source>
</evidence>
<evidence type="ECO:0000256" key="3">
    <source>
        <dbReference type="ARBA" id="ARBA00022475"/>
    </source>
</evidence>